<organism evidence="1 2">
    <name type="scientific">Candidatus Erwinia dacicola</name>
    <dbReference type="NCBI Taxonomy" id="252393"/>
    <lineage>
        <taxon>Bacteria</taxon>
        <taxon>Pseudomonadati</taxon>
        <taxon>Pseudomonadota</taxon>
        <taxon>Gammaproteobacteria</taxon>
        <taxon>Enterobacterales</taxon>
        <taxon>Erwiniaceae</taxon>
        <taxon>Erwinia</taxon>
    </lineage>
</organism>
<dbReference type="Proteomes" id="UP000244334">
    <property type="component" value="Unassembled WGS sequence"/>
</dbReference>
<dbReference type="InterPro" id="IPR038026">
    <property type="entry name" value="MtlR-like_sf"/>
</dbReference>
<proteinExistence type="predicted"/>
<reference evidence="1" key="1">
    <citation type="submission" date="2018-04" db="EMBL/GenBank/DDBJ databases">
        <title>Genomes of the Obligate Erwinia dacicola and Facultative Enterobacter sp. OLF Endosymbionts of the Olive Fruit fly, Bactrocera oleae.</title>
        <authorList>
            <person name="Estes A.M."/>
            <person name="Hearn D.J."/>
            <person name="Agarwal S."/>
            <person name="Pierson E.A."/>
            <person name="Dunning-Hotopp J.C."/>
        </authorList>
    </citation>
    <scope>NUCLEOTIDE SEQUENCE [LARGE SCALE GENOMIC DNA]</scope>
    <source>
        <strain evidence="1">Oroville</strain>
    </source>
</reference>
<dbReference type="EMBL" id="LJAM02000192">
    <property type="protein sequence ID" value="RAP71155.1"/>
    <property type="molecule type" value="Genomic_DNA"/>
</dbReference>
<dbReference type="InterPro" id="IPR007761">
    <property type="entry name" value="MtlR-like"/>
</dbReference>
<dbReference type="AlphaFoldDB" id="A0A328TQE8"/>
<gene>
    <name evidence="1" type="ORF">ACZ87_02034</name>
</gene>
<sequence>MKNMQTFMEQPQAFENQVLERLNAGRSVRSFLIAAVELLVEAVNILLVQVFRKDDYAVKYVVEPLMLSPTGQSR</sequence>
<name>A0A328TQE8_9GAMM</name>
<accession>A0A328TQE8</accession>
<evidence type="ECO:0000313" key="1">
    <source>
        <dbReference type="EMBL" id="RAP71155.1"/>
    </source>
</evidence>
<dbReference type="Gene3D" id="1.20.120.330">
    <property type="entry name" value="Nucleotidyltransferases domain 2"/>
    <property type="match status" value="1"/>
</dbReference>
<evidence type="ECO:0000313" key="2">
    <source>
        <dbReference type="Proteomes" id="UP000244334"/>
    </source>
</evidence>
<dbReference type="Pfam" id="PF05068">
    <property type="entry name" value="MtlR"/>
    <property type="match status" value="1"/>
</dbReference>
<comment type="caution">
    <text evidence="1">The sequence shown here is derived from an EMBL/GenBank/DDBJ whole genome shotgun (WGS) entry which is preliminary data.</text>
</comment>
<keyword evidence="2" id="KW-1185">Reference proteome</keyword>
<protein>
    <submittedName>
        <fullName evidence="1">Mannitol repressor family protein</fullName>
    </submittedName>
</protein>
<dbReference type="SUPFAM" id="SSF158668">
    <property type="entry name" value="MtlR-like"/>
    <property type="match status" value="1"/>
</dbReference>